<dbReference type="Pfam" id="PF18693">
    <property type="entry name" value="TRAM_2"/>
    <property type="match status" value="1"/>
</dbReference>
<dbReference type="InterPro" id="IPR020612">
    <property type="entry name" value="Methylthiotransferase_CS"/>
</dbReference>
<dbReference type="GO" id="GO:0051539">
    <property type="term" value="F:4 iron, 4 sulfur cluster binding"/>
    <property type="evidence" value="ECO:0007669"/>
    <property type="project" value="UniProtKB-UniRule"/>
</dbReference>
<evidence type="ECO:0000259" key="10">
    <source>
        <dbReference type="PROSITE" id="PS51449"/>
    </source>
</evidence>
<evidence type="ECO:0000313" key="13">
    <source>
        <dbReference type="Proteomes" id="UP000030146"/>
    </source>
</evidence>
<dbReference type="FunFam" id="3.80.30.20:FF:000001">
    <property type="entry name" value="tRNA-2-methylthio-N(6)-dimethylallyladenosine synthase 2"/>
    <property type="match status" value="1"/>
</dbReference>
<name>A0A0A2F523_9PORP</name>
<dbReference type="SFLD" id="SFLDS00029">
    <property type="entry name" value="Radical_SAM"/>
    <property type="match status" value="1"/>
</dbReference>
<dbReference type="Gene3D" id="3.40.50.12160">
    <property type="entry name" value="Methylthiotransferase, N-terminal domain"/>
    <property type="match status" value="1"/>
</dbReference>
<keyword evidence="13" id="KW-1185">Reference proteome</keyword>
<dbReference type="PROSITE" id="PS01278">
    <property type="entry name" value="MTTASE_RADICAL"/>
    <property type="match status" value="1"/>
</dbReference>
<keyword evidence="5 8" id="KW-0479">Metal-binding</keyword>
<dbReference type="RefSeq" id="WP_039426918.1">
    <property type="nucleotide sequence ID" value="NZ_JRAK01000163.1"/>
</dbReference>
<gene>
    <name evidence="8" type="primary">rimO</name>
    <name evidence="12" type="ORF">HR15_11835</name>
</gene>
<dbReference type="CDD" id="cd01335">
    <property type="entry name" value="Radical_SAM"/>
    <property type="match status" value="1"/>
</dbReference>
<dbReference type="AlphaFoldDB" id="A0A0A2F523"/>
<comment type="similarity">
    <text evidence="8">Belongs to the methylthiotransferase family. RimO subfamily.</text>
</comment>
<dbReference type="EC" id="2.8.4.4" evidence="8"/>
<keyword evidence="6 8" id="KW-0408">Iron</keyword>
<keyword evidence="2 8" id="KW-0963">Cytoplasm</keyword>
<keyword evidence="3 8" id="KW-0808">Transferase</keyword>
<dbReference type="SUPFAM" id="SSF102114">
    <property type="entry name" value="Radical SAM enzymes"/>
    <property type="match status" value="1"/>
</dbReference>
<dbReference type="Pfam" id="PF04055">
    <property type="entry name" value="Radical_SAM"/>
    <property type="match status" value="1"/>
</dbReference>
<evidence type="ECO:0000256" key="4">
    <source>
        <dbReference type="ARBA" id="ARBA00022691"/>
    </source>
</evidence>
<feature type="domain" description="MTTase N-terminal" evidence="10">
    <location>
        <begin position="4"/>
        <end position="122"/>
    </location>
</feature>
<dbReference type="SMART" id="SM00729">
    <property type="entry name" value="Elp3"/>
    <property type="match status" value="1"/>
</dbReference>
<proteinExistence type="inferred from homology"/>
<dbReference type="InterPro" id="IPR005840">
    <property type="entry name" value="Ribosomal_uS12_MeSTrfase_RimO"/>
</dbReference>
<dbReference type="PANTHER" id="PTHR43837">
    <property type="entry name" value="RIBOSOMAL PROTEIN S12 METHYLTHIOTRANSFERASE RIMO"/>
    <property type="match status" value="1"/>
</dbReference>
<comment type="subcellular location">
    <subcellularLocation>
        <location evidence="8">Cytoplasm</location>
    </subcellularLocation>
</comment>
<accession>A0A0A2F523</accession>
<dbReference type="InterPro" id="IPR058240">
    <property type="entry name" value="rSAM_sf"/>
</dbReference>
<evidence type="ECO:0000256" key="5">
    <source>
        <dbReference type="ARBA" id="ARBA00022723"/>
    </source>
</evidence>
<evidence type="ECO:0000259" key="11">
    <source>
        <dbReference type="PROSITE" id="PS51918"/>
    </source>
</evidence>
<protein>
    <recommendedName>
        <fullName evidence="8">Ribosomal protein uS12 methylthiotransferase RimO</fullName>
        <shortName evidence="8">uS12 MTTase</shortName>
        <shortName evidence="8">uS12 methylthiotransferase</shortName>
        <ecNumber evidence="8">2.8.4.4</ecNumber>
    </recommendedName>
    <alternativeName>
        <fullName evidence="8">Ribosomal protein uS12 (aspartate-C(3))-methylthiotransferase</fullName>
    </alternativeName>
    <alternativeName>
        <fullName evidence="8">Ribosome maturation factor RimO</fullName>
    </alternativeName>
</protein>
<dbReference type="SFLD" id="SFLDF00274">
    <property type="entry name" value="ribosomal_protein_S12_methylth"/>
    <property type="match status" value="1"/>
</dbReference>
<dbReference type="InterPro" id="IPR023404">
    <property type="entry name" value="rSAM_horseshoe"/>
</dbReference>
<evidence type="ECO:0000256" key="2">
    <source>
        <dbReference type="ARBA" id="ARBA00022490"/>
    </source>
</evidence>
<feature type="binding site" evidence="8">
    <location>
        <position position="51"/>
    </location>
    <ligand>
        <name>[4Fe-4S] cluster</name>
        <dbReference type="ChEBI" id="CHEBI:49883"/>
        <label>1</label>
    </ligand>
</feature>
<dbReference type="Gene3D" id="3.80.30.20">
    <property type="entry name" value="tm_1862 like domain"/>
    <property type="match status" value="1"/>
</dbReference>
<dbReference type="GO" id="GO:0006400">
    <property type="term" value="P:tRNA modification"/>
    <property type="evidence" value="ECO:0007669"/>
    <property type="project" value="InterPro"/>
</dbReference>
<dbReference type="InterPro" id="IPR005839">
    <property type="entry name" value="Methylthiotransferase"/>
</dbReference>
<dbReference type="GO" id="GO:0005840">
    <property type="term" value="C:ribosome"/>
    <property type="evidence" value="ECO:0007669"/>
    <property type="project" value="UniProtKB-KW"/>
</dbReference>
<keyword evidence="12" id="KW-0689">Ribosomal protein</keyword>
<comment type="caution">
    <text evidence="12">The sequence shown here is derived from an EMBL/GenBank/DDBJ whole genome shotgun (WGS) entry which is preliminary data.</text>
</comment>
<reference evidence="12 13" key="1">
    <citation type="submission" date="2014-08" db="EMBL/GenBank/DDBJ databases">
        <title>Porphyromonas gulae strain:COT-052_OH3439 Genome sequencing.</title>
        <authorList>
            <person name="Wallis C."/>
            <person name="Deusch O."/>
            <person name="O'Flynn C."/>
            <person name="Davis I."/>
            <person name="Jospin G."/>
            <person name="Darling A.E."/>
            <person name="Coil D.A."/>
            <person name="Alexiev A."/>
            <person name="Horsfall A."/>
            <person name="Kirkwood N."/>
            <person name="Harris S."/>
            <person name="Eisen J.A."/>
        </authorList>
    </citation>
    <scope>NUCLEOTIDE SEQUENCE [LARGE SCALE GENOMIC DNA]</scope>
    <source>
        <strain evidence="13">COT-052 OH3439</strain>
    </source>
</reference>
<dbReference type="SFLD" id="SFLDG01082">
    <property type="entry name" value="B12-binding_domain_containing"/>
    <property type="match status" value="1"/>
</dbReference>
<dbReference type="InterPro" id="IPR007197">
    <property type="entry name" value="rSAM"/>
</dbReference>
<dbReference type="InterPro" id="IPR002792">
    <property type="entry name" value="TRAM_dom"/>
</dbReference>
<dbReference type="GO" id="GO:0103039">
    <property type="term" value="F:protein methylthiotransferase activity"/>
    <property type="evidence" value="ECO:0007669"/>
    <property type="project" value="UniProtKB-EC"/>
</dbReference>
<comment type="cofactor">
    <cofactor evidence="8">
        <name>[4Fe-4S] cluster</name>
        <dbReference type="ChEBI" id="CHEBI:49883"/>
    </cofactor>
    <text evidence="8">Binds 2 [4Fe-4S] clusters. One cluster is coordinated with 3 cysteines and an exchangeable S-adenosyl-L-methionine.</text>
</comment>
<keyword evidence="12" id="KW-0687">Ribonucleoprotein</keyword>
<evidence type="ECO:0000256" key="1">
    <source>
        <dbReference type="ARBA" id="ARBA00022485"/>
    </source>
</evidence>
<feature type="binding site" evidence="8">
    <location>
        <position position="13"/>
    </location>
    <ligand>
        <name>[4Fe-4S] cluster</name>
        <dbReference type="ChEBI" id="CHEBI:49883"/>
        <label>1</label>
    </ligand>
</feature>
<evidence type="ECO:0000313" key="12">
    <source>
        <dbReference type="EMBL" id="KGN83549.1"/>
    </source>
</evidence>
<evidence type="ECO:0000256" key="8">
    <source>
        <dbReference type="HAMAP-Rule" id="MF_01865"/>
    </source>
</evidence>
<dbReference type="SFLD" id="SFLDG01061">
    <property type="entry name" value="methylthiotransferase"/>
    <property type="match status" value="1"/>
</dbReference>
<dbReference type="HAMAP" id="MF_01865">
    <property type="entry name" value="MTTase_RimO"/>
    <property type="match status" value="1"/>
</dbReference>
<dbReference type="PROSITE" id="PS51918">
    <property type="entry name" value="RADICAL_SAM"/>
    <property type="match status" value="1"/>
</dbReference>
<dbReference type="GO" id="GO:0035599">
    <property type="term" value="F:aspartic acid methylthiotransferase activity"/>
    <property type="evidence" value="ECO:0007669"/>
    <property type="project" value="TreeGrafter"/>
</dbReference>
<dbReference type="InterPro" id="IPR012340">
    <property type="entry name" value="NA-bd_OB-fold"/>
</dbReference>
<dbReference type="Proteomes" id="UP000030146">
    <property type="component" value="Unassembled WGS sequence"/>
</dbReference>
<dbReference type="InterPro" id="IPR006638">
    <property type="entry name" value="Elp3/MiaA/NifB-like_rSAM"/>
</dbReference>
<evidence type="ECO:0000259" key="9">
    <source>
        <dbReference type="PROSITE" id="PS50926"/>
    </source>
</evidence>
<dbReference type="PROSITE" id="PS51449">
    <property type="entry name" value="MTTASE_N"/>
    <property type="match status" value="1"/>
</dbReference>
<dbReference type="EMBL" id="JRAK01000163">
    <property type="protein sequence ID" value="KGN83549.1"/>
    <property type="molecule type" value="Genomic_DNA"/>
</dbReference>
<dbReference type="Pfam" id="PF00919">
    <property type="entry name" value="UPF0004"/>
    <property type="match status" value="1"/>
</dbReference>
<dbReference type="InterPro" id="IPR013848">
    <property type="entry name" value="Methylthiotransferase_N"/>
</dbReference>
<dbReference type="GO" id="GO:0046872">
    <property type="term" value="F:metal ion binding"/>
    <property type="evidence" value="ECO:0007669"/>
    <property type="project" value="UniProtKB-KW"/>
</dbReference>
<dbReference type="InterPro" id="IPR038135">
    <property type="entry name" value="Methylthiotransferase_N_sf"/>
</dbReference>
<keyword evidence="4 8" id="KW-0949">S-adenosyl-L-methionine</keyword>
<feature type="binding site" evidence="8">
    <location>
        <position position="85"/>
    </location>
    <ligand>
        <name>[4Fe-4S] cluster</name>
        <dbReference type="ChEBI" id="CHEBI:49883"/>
        <label>1</label>
    </ligand>
</feature>
<evidence type="ECO:0000256" key="6">
    <source>
        <dbReference type="ARBA" id="ARBA00023004"/>
    </source>
</evidence>
<keyword evidence="7 8" id="KW-0411">Iron-sulfur</keyword>
<feature type="domain" description="Radical SAM core" evidence="11">
    <location>
        <begin position="132"/>
        <end position="363"/>
    </location>
</feature>
<comment type="function">
    <text evidence="8">Catalyzes the methylthiolation of an aspartic acid residue of ribosomal protein uS12.</text>
</comment>
<dbReference type="NCBIfam" id="TIGR00089">
    <property type="entry name" value="MiaB/RimO family radical SAM methylthiotransferase"/>
    <property type="match status" value="1"/>
</dbReference>
<feature type="domain" description="TRAM" evidence="9">
    <location>
        <begin position="366"/>
        <end position="434"/>
    </location>
</feature>
<comment type="catalytic activity">
    <reaction evidence="8">
        <text>L-aspartate(89)-[ribosomal protein uS12]-hydrogen + (sulfur carrier)-SH + AH2 + 2 S-adenosyl-L-methionine = 3-methylsulfanyl-L-aspartate(89)-[ribosomal protein uS12]-hydrogen + (sulfur carrier)-H + 5'-deoxyadenosine + L-methionine + A + S-adenosyl-L-homocysteine + 2 H(+)</text>
        <dbReference type="Rhea" id="RHEA:37087"/>
        <dbReference type="Rhea" id="RHEA-COMP:10460"/>
        <dbReference type="Rhea" id="RHEA-COMP:10461"/>
        <dbReference type="Rhea" id="RHEA-COMP:14737"/>
        <dbReference type="Rhea" id="RHEA-COMP:14739"/>
        <dbReference type="ChEBI" id="CHEBI:13193"/>
        <dbReference type="ChEBI" id="CHEBI:15378"/>
        <dbReference type="ChEBI" id="CHEBI:17319"/>
        <dbReference type="ChEBI" id="CHEBI:17499"/>
        <dbReference type="ChEBI" id="CHEBI:29917"/>
        <dbReference type="ChEBI" id="CHEBI:29961"/>
        <dbReference type="ChEBI" id="CHEBI:57844"/>
        <dbReference type="ChEBI" id="CHEBI:57856"/>
        <dbReference type="ChEBI" id="CHEBI:59789"/>
        <dbReference type="ChEBI" id="CHEBI:64428"/>
        <dbReference type="ChEBI" id="CHEBI:73599"/>
        <dbReference type="EC" id="2.8.4.4"/>
    </reaction>
</comment>
<feature type="binding site" evidence="8">
    <location>
        <position position="150"/>
    </location>
    <ligand>
        <name>[4Fe-4S] cluster</name>
        <dbReference type="ChEBI" id="CHEBI:49883"/>
        <label>2</label>
        <note>4Fe-4S-S-AdoMet</note>
    </ligand>
</feature>
<keyword evidence="1 8" id="KW-0004">4Fe-4S</keyword>
<dbReference type="GO" id="GO:0005829">
    <property type="term" value="C:cytosol"/>
    <property type="evidence" value="ECO:0007669"/>
    <property type="project" value="TreeGrafter"/>
</dbReference>
<sequence>MRRNRVDVITLGCSKNLVDSEVLMRQFLSNGYTVHHDPASVCGEIVVVNTCGFIGDAQEESVNTILEMVEAKKAGRIGQLYVMGCLSERFREDLKKEIPEVDAYYGKFDWKQLISHLGKSYYAEAENRRKLTTPRHYAYLKISEGCDRSCSYCAIPIITGRHRSRPMEDLVEEVRMLVKHGTREFQLIAQDLTFYGLDLYGANRLAELTARLSDIKRVEWLRLHYAYPAQFPLDLLPVMRERPNVCKYLDMALQHISDPMLRLMRRRITKAETYRLIERIRTEVPGIHLRTTLMTGHPGETEKDFEELLQFVRDIRFERLGAFPYSHESGTYCDKNYQDDIPESVKQERLGELMAVQERISAAHNEAKIGSRLRVIIDRAEDGFYVGRTEYDSPEVDPEVLIPFVSGQELKPGRFYMAEVTGAEPFDLYARIVD</sequence>
<dbReference type="NCBIfam" id="TIGR01125">
    <property type="entry name" value="30S ribosomal protein S12 methylthiotransferase RimO"/>
    <property type="match status" value="1"/>
</dbReference>
<feature type="binding site" evidence="8">
    <location>
        <position position="153"/>
    </location>
    <ligand>
        <name>[4Fe-4S] cluster</name>
        <dbReference type="ChEBI" id="CHEBI:49883"/>
        <label>2</label>
        <note>4Fe-4S-S-AdoMet</note>
    </ligand>
</feature>
<evidence type="ECO:0000256" key="3">
    <source>
        <dbReference type="ARBA" id="ARBA00022679"/>
    </source>
</evidence>
<organism evidence="12 13">
    <name type="scientific">Porphyromonas gulae</name>
    <dbReference type="NCBI Taxonomy" id="111105"/>
    <lineage>
        <taxon>Bacteria</taxon>
        <taxon>Pseudomonadati</taxon>
        <taxon>Bacteroidota</taxon>
        <taxon>Bacteroidia</taxon>
        <taxon>Bacteroidales</taxon>
        <taxon>Porphyromonadaceae</taxon>
        <taxon>Porphyromonas</taxon>
    </lineage>
</organism>
<feature type="binding site" evidence="8">
    <location>
        <position position="146"/>
    </location>
    <ligand>
        <name>[4Fe-4S] cluster</name>
        <dbReference type="ChEBI" id="CHEBI:49883"/>
        <label>2</label>
        <note>4Fe-4S-S-AdoMet</note>
    </ligand>
</feature>
<dbReference type="PANTHER" id="PTHR43837:SF1">
    <property type="entry name" value="RIBOSOMAL PROTEIN US12 METHYLTHIOTRANSFERASE RIMO"/>
    <property type="match status" value="1"/>
</dbReference>
<evidence type="ECO:0000256" key="7">
    <source>
        <dbReference type="ARBA" id="ARBA00023014"/>
    </source>
</evidence>
<dbReference type="Gene3D" id="2.40.50.140">
    <property type="entry name" value="Nucleic acid-binding proteins"/>
    <property type="match status" value="1"/>
</dbReference>
<dbReference type="PROSITE" id="PS50926">
    <property type="entry name" value="TRAM"/>
    <property type="match status" value="1"/>
</dbReference>